<feature type="domain" description="HTH lysR-type" evidence="5">
    <location>
        <begin position="14"/>
        <end position="71"/>
    </location>
</feature>
<reference evidence="7" key="1">
    <citation type="submission" date="2017-05" db="EMBL/GenBank/DDBJ databases">
        <title>Complete and WGS of Bordetella genogroups.</title>
        <authorList>
            <person name="Spilker T."/>
            <person name="Lipuma J."/>
        </authorList>
    </citation>
    <scope>NUCLEOTIDE SEQUENCE [LARGE SCALE GENOMIC DNA]</scope>
    <source>
        <strain evidence="7">AU8856</strain>
    </source>
</reference>
<name>A0A261UFH9_9BORD</name>
<dbReference type="Proteomes" id="UP000215767">
    <property type="component" value="Unassembled WGS sequence"/>
</dbReference>
<proteinExistence type="inferred from homology"/>
<evidence type="ECO:0000313" key="7">
    <source>
        <dbReference type="Proteomes" id="UP000215767"/>
    </source>
</evidence>
<dbReference type="FunFam" id="1.10.10.10:FF:000001">
    <property type="entry name" value="LysR family transcriptional regulator"/>
    <property type="match status" value="1"/>
</dbReference>
<sequence length="310" mass="34157">MIGCSFGGRTLRNVEITHLRYFVAVAEELSFSRAATRLHMSQPPLSQRIKALEDELGVQLLARNRRDVQLTEAGKIFLNESRYILEYLGHAVGATVKAGSRDAGGLKIGFVTSALIHLLPLIKARLSARFPDVQMIVHDMSSKSQVEALLHEELDIGVIHSCPTVAGLNKFPIYSEPFVLALPHGHELAGLPCIEAADLEKHPLIGFSREASPSLHDAQMACCLAKGVRPHLVHQARTPLAIFQLIQLGMGISLVPKAYSRATYPGVVFKDLRESAGHLHLYVVWKDGVKSGLTRKVIDEVMLHRFSELD</sequence>
<dbReference type="InterPro" id="IPR036388">
    <property type="entry name" value="WH-like_DNA-bd_sf"/>
</dbReference>
<dbReference type="InterPro" id="IPR000847">
    <property type="entry name" value="LysR_HTH_N"/>
</dbReference>
<dbReference type="Gene3D" id="1.10.10.10">
    <property type="entry name" value="Winged helix-like DNA-binding domain superfamily/Winged helix DNA-binding domain"/>
    <property type="match status" value="1"/>
</dbReference>
<evidence type="ECO:0000313" key="6">
    <source>
        <dbReference type="EMBL" id="OZI60664.1"/>
    </source>
</evidence>
<dbReference type="GO" id="GO:0003700">
    <property type="term" value="F:DNA-binding transcription factor activity"/>
    <property type="evidence" value="ECO:0007669"/>
    <property type="project" value="InterPro"/>
</dbReference>
<dbReference type="SUPFAM" id="SSF53850">
    <property type="entry name" value="Periplasmic binding protein-like II"/>
    <property type="match status" value="1"/>
</dbReference>
<gene>
    <name evidence="6" type="ORF">CAL28_14815</name>
</gene>
<dbReference type="SUPFAM" id="SSF46785">
    <property type="entry name" value="Winged helix' DNA-binding domain"/>
    <property type="match status" value="1"/>
</dbReference>
<dbReference type="GO" id="GO:0032993">
    <property type="term" value="C:protein-DNA complex"/>
    <property type="evidence" value="ECO:0007669"/>
    <property type="project" value="TreeGrafter"/>
</dbReference>
<dbReference type="PROSITE" id="PS50931">
    <property type="entry name" value="HTH_LYSR"/>
    <property type="match status" value="1"/>
</dbReference>
<dbReference type="Pfam" id="PF03466">
    <property type="entry name" value="LysR_substrate"/>
    <property type="match status" value="1"/>
</dbReference>
<dbReference type="PANTHER" id="PTHR30346">
    <property type="entry name" value="TRANSCRIPTIONAL DUAL REGULATOR HCAR-RELATED"/>
    <property type="match status" value="1"/>
</dbReference>
<dbReference type="InterPro" id="IPR036390">
    <property type="entry name" value="WH_DNA-bd_sf"/>
</dbReference>
<accession>A0A261UFH9</accession>
<dbReference type="Gene3D" id="3.40.190.10">
    <property type="entry name" value="Periplasmic binding protein-like II"/>
    <property type="match status" value="2"/>
</dbReference>
<comment type="caution">
    <text evidence="6">The sequence shown here is derived from an EMBL/GenBank/DDBJ whole genome shotgun (WGS) entry which is preliminary data.</text>
</comment>
<keyword evidence="4" id="KW-0804">Transcription</keyword>
<keyword evidence="3" id="KW-0238">DNA-binding</keyword>
<dbReference type="Pfam" id="PF00126">
    <property type="entry name" value="HTH_1"/>
    <property type="match status" value="1"/>
</dbReference>
<dbReference type="GO" id="GO:0003677">
    <property type="term" value="F:DNA binding"/>
    <property type="evidence" value="ECO:0007669"/>
    <property type="project" value="UniProtKB-KW"/>
</dbReference>
<dbReference type="PRINTS" id="PR00039">
    <property type="entry name" value="HTHLYSR"/>
</dbReference>
<protein>
    <recommendedName>
        <fullName evidence="5">HTH lysR-type domain-containing protein</fullName>
    </recommendedName>
</protein>
<evidence type="ECO:0000256" key="1">
    <source>
        <dbReference type="ARBA" id="ARBA00009437"/>
    </source>
</evidence>
<dbReference type="PANTHER" id="PTHR30346:SF0">
    <property type="entry name" value="HCA OPERON TRANSCRIPTIONAL ACTIVATOR HCAR"/>
    <property type="match status" value="1"/>
</dbReference>
<dbReference type="OrthoDB" id="5292387at2"/>
<dbReference type="EMBL" id="NEVS01000004">
    <property type="protein sequence ID" value="OZI60664.1"/>
    <property type="molecule type" value="Genomic_DNA"/>
</dbReference>
<organism evidence="6 7">
    <name type="scientific">Bordetella genomosp. 11</name>
    <dbReference type="NCBI Taxonomy" id="1416808"/>
    <lineage>
        <taxon>Bacteria</taxon>
        <taxon>Pseudomonadati</taxon>
        <taxon>Pseudomonadota</taxon>
        <taxon>Betaproteobacteria</taxon>
        <taxon>Burkholderiales</taxon>
        <taxon>Alcaligenaceae</taxon>
        <taxon>Bordetella</taxon>
    </lineage>
</organism>
<evidence type="ECO:0000259" key="5">
    <source>
        <dbReference type="PROSITE" id="PS50931"/>
    </source>
</evidence>
<comment type="similarity">
    <text evidence="1">Belongs to the LysR transcriptional regulatory family.</text>
</comment>
<keyword evidence="7" id="KW-1185">Reference proteome</keyword>
<keyword evidence="2" id="KW-0805">Transcription regulation</keyword>
<evidence type="ECO:0000256" key="4">
    <source>
        <dbReference type="ARBA" id="ARBA00023163"/>
    </source>
</evidence>
<evidence type="ECO:0000256" key="2">
    <source>
        <dbReference type="ARBA" id="ARBA00023015"/>
    </source>
</evidence>
<evidence type="ECO:0000256" key="3">
    <source>
        <dbReference type="ARBA" id="ARBA00023125"/>
    </source>
</evidence>
<dbReference type="AlphaFoldDB" id="A0A261UFH9"/>
<dbReference type="InterPro" id="IPR005119">
    <property type="entry name" value="LysR_subst-bd"/>
</dbReference>